<dbReference type="EMBL" id="CAICTM010000157">
    <property type="protein sequence ID" value="CAB9503180.1"/>
    <property type="molecule type" value="Genomic_DNA"/>
</dbReference>
<dbReference type="InterPro" id="IPR011008">
    <property type="entry name" value="Dimeric_a/b-barrel"/>
</dbReference>
<dbReference type="Proteomes" id="UP001153069">
    <property type="component" value="Unassembled WGS sequence"/>
</dbReference>
<organism evidence="1 2">
    <name type="scientific">Seminavis robusta</name>
    <dbReference type="NCBI Taxonomy" id="568900"/>
    <lineage>
        <taxon>Eukaryota</taxon>
        <taxon>Sar</taxon>
        <taxon>Stramenopiles</taxon>
        <taxon>Ochrophyta</taxon>
        <taxon>Bacillariophyta</taxon>
        <taxon>Bacillariophyceae</taxon>
        <taxon>Bacillariophycidae</taxon>
        <taxon>Naviculales</taxon>
        <taxon>Naviculaceae</taxon>
        <taxon>Seminavis</taxon>
    </lineage>
</organism>
<sequence>MNAPEVATISVTLIATYKIKDQDKLEEVRSLVSQFVAKVRSKEQDTCLQYTWSLGPDNRLCCLESYKDVEGVLKHLENVGSLFGPFVALVEFEQSQVHATAAVIQEIRQTPIGRWSPAYFEVIGE</sequence>
<dbReference type="Gene3D" id="3.30.70.100">
    <property type="match status" value="1"/>
</dbReference>
<comment type="caution">
    <text evidence="1">The sequence shown here is derived from an EMBL/GenBank/DDBJ whole genome shotgun (WGS) entry which is preliminary data.</text>
</comment>
<protein>
    <recommendedName>
        <fullName evidence="3">ABM domain-containing protein</fullName>
    </recommendedName>
</protein>
<evidence type="ECO:0000313" key="1">
    <source>
        <dbReference type="EMBL" id="CAB9503180.1"/>
    </source>
</evidence>
<dbReference type="SUPFAM" id="SSF54909">
    <property type="entry name" value="Dimeric alpha+beta barrel"/>
    <property type="match status" value="1"/>
</dbReference>
<proteinExistence type="predicted"/>
<gene>
    <name evidence="1" type="ORF">SEMRO_158_G071480.1</name>
</gene>
<keyword evidence="2" id="KW-1185">Reference proteome</keyword>
<dbReference type="AlphaFoldDB" id="A0A9N8DMB6"/>
<evidence type="ECO:0008006" key="3">
    <source>
        <dbReference type="Google" id="ProtNLM"/>
    </source>
</evidence>
<name>A0A9N8DMB6_9STRA</name>
<evidence type="ECO:0000313" key="2">
    <source>
        <dbReference type="Proteomes" id="UP001153069"/>
    </source>
</evidence>
<reference evidence="1" key="1">
    <citation type="submission" date="2020-06" db="EMBL/GenBank/DDBJ databases">
        <authorList>
            <consortium name="Plant Systems Biology data submission"/>
        </authorList>
    </citation>
    <scope>NUCLEOTIDE SEQUENCE</scope>
    <source>
        <strain evidence="1">D6</strain>
    </source>
</reference>
<accession>A0A9N8DMB6</accession>